<protein>
    <recommendedName>
        <fullName evidence="1">G-patch domain-containing protein</fullName>
    </recommendedName>
</protein>
<name>A0ABR4Q902_9CEST</name>
<dbReference type="Proteomes" id="UP001651158">
    <property type="component" value="Unassembled WGS sequence"/>
</dbReference>
<dbReference type="InterPro" id="IPR039146">
    <property type="entry name" value="GPANK1"/>
</dbReference>
<proteinExistence type="predicted"/>
<feature type="domain" description="G-patch" evidence="1">
    <location>
        <begin position="125"/>
        <end position="188"/>
    </location>
</feature>
<organism evidence="2 3">
    <name type="scientific">Taenia crassiceps</name>
    <dbReference type="NCBI Taxonomy" id="6207"/>
    <lineage>
        <taxon>Eukaryota</taxon>
        <taxon>Metazoa</taxon>
        <taxon>Spiralia</taxon>
        <taxon>Lophotrochozoa</taxon>
        <taxon>Platyhelminthes</taxon>
        <taxon>Cestoda</taxon>
        <taxon>Eucestoda</taxon>
        <taxon>Cyclophyllidea</taxon>
        <taxon>Taeniidae</taxon>
        <taxon>Taenia</taxon>
    </lineage>
</organism>
<sequence>MTQVSRPLYSVSTSCGGAALMSLIHSLLSKRFVRGSEAIGRTDNASDKTANLSSSLSGAEARNFYLSLFAGREAQPKALNALLDLQSSCPSDCDPNSRSHMSSLHHQIAVLSKEPNRPSSLHIPPSNRGYKMLRRLGWVDFANTDISVSSADTREVSSGGLGRQGQGRRSPIATILKNDRLGFGAAAKNRPRITHFAPNDVRAVGSRPLSLNKRLQMKRIKSEKMKEIRFRQEFYLDDDQLKVLYGESRCSL</sequence>
<dbReference type="Pfam" id="PF01585">
    <property type="entry name" value="G-patch"/>
    <property type="match status" value="1"/>
</dbReference>
<reference evidence="2 3" key="1">
    <citation type="journal article" date="2022" name="Front. Cell. Infect. Microbiol.">
        <title>The Genomes of Two Strains of Taenia crassiceps the Animal Model for the Study of Human Cysticercosis.</title>
        <authorList>
            <person name="Bobes R.J."/>
            <person name="Estrada K."/>
            <person name="Rios-Valencia D.G."/>
            <person name="Calderon-Gallegos A."/>
            <person name="de la Torre P."/>
            <person name="Carrero J.C."/>
            <person name="Sanchez-Flores A."/>
            <person name="Laclette J.P."/>
        </authorList>
    </citation>
    <scope>NUCLEOTIDE SEQUENCE [LARGE SCALE GENOMIC DNA]</scope>
    <source>
        <strain evidence="2">WFUcys</strain>
    </source>
</reference>
<evidence type="ECO:0000259" key="1">
    <source>
        <dbReference type="PROSITE" id="PS50174"/>
    </source>
</evidence>
<dbReference type="PANTHER" id="PTHR20923">
    <property type="entry name" value="BAT4 PROTEIN-RELATED"/>
    <property type="match status" value="1"/>
</dbReference>
<dbReference type="InterPro" id="IPR000467">
    <property type="entry name" value="G_patch_dom"/>
</dbReference>
<dbReference type="SMART" id="SM00443">
    <property type="entry name" value="G_patch"/>
    <property type="match status" value="1"/>
</dbReference>
<dbReference type="PANTHER" id="PTHR20923:SF1">
    <property type="entry name" value="G PATCH DOMAIN AND ANKYRIN REPEAT-CONTAINING PROTEIN 1"/>
    <property type="match status" value="1"/>
</dbReference>
<dbReference type="EMBL" id="JAKROA010000006">
    <property type="protein sequence ID" value="KAL5106031.1"/>
    <property type="molecule type" value="Genomic_DNA"/>
</dbReference>
<comment type="caution">
    <text evidence="2">The sequence shown here is derived from an EMBL/GenBank/DDBJ whole genome shotgun (WGS) entry which is preliminary data.</text>
</comment>
<dbReference type="PROSITE" id="PS50174">
    <property type="entry name" value="G_PATCH"/>
    <property type="match status" value="1"/>
</dbReference>
<gene>
    <name evidence="2" type="ORF">TcWFU_000803</name>
</gene>
<keyword evidence="3" id="KW-1185">Reference proteome</keyword>
<evidence type="ECO:0000313" key="3">
    <source>
        <dbReference type="Proteomes" id="UP001651158"/>
    </source>
</evidence>
<evidence type="ECO:0000313" key="2">
    <source>
        <dbReference type="EMBL" id="KAL5106031.1"/>
    </source>
</evidence>
<accession>A0ABR4Q902</accession>